<feature type="transmembrane region" description="Helical" evidence="5">
    <location>
        <begin position="47"/>
        <end position="67"/>
    </location>
</feature>
<evidence type="ECO:0000256" key="1">
    <source>
        <dbReference type="ARBA" id="ARBA00004141"/>
    </source>
</evidence>
<name>A0ABP7ZN94_9MICO</name>
<gene>
    <name evidence="7" type="ORF">GCM10022286_28840</name>
</gene>
<evidence type="ECO:0000313" key="8">
    <source>
        <dbReference type="Proteomes" id="UP001415169"/>
    </source>
</evidence>
<evidence type="ECO:0000256" key="2">
    <source>
        <dbReference type="ARBA" id="ARBA00022692"/>
    </source>
</evidence>
<keyword evidence="4 5" id="KW-0472">Membrane</keyword>
<feature type="transmembrane region" description="Helical" evidence="5">
    <location>
        <begin position="21"/>
        <end position="41"/>
    </location>
</feature>
<keyword evidence="8" id="KW-1185">Reference proteome</keyword>
<reference evidence="7" key="2">
    <citation type="submission" date="2023-12" db="EMBL/GenBank/DDBJ databases">
        <authorList>
            <person name="Sun Q."/>
            <person name="Inoue M."/>
        </authorList>
    </citation>
    <scope>NUCLEOTIDE SEQUENCE</scope>
    <source>
        <strain evidence="7">JCM 17590</strain>
    </source>
</reference>
<comment type="caution">
    <text evidence="7">The sequence shown here is derived from an EMBL/GenBank/DDBJ whole genome shotgun (WGS) entry which is preliminary data.</text>
</comment>
<dbReference type="EMBL" id="BAABBV010000002">
    <property type="protein sequence ID" value="GAA4165530.1"/>
    <property type="molecule type" value="Genomic_DNA"/>
</dbReference>
<feature type="transmembrane region" description="Helical" evidence="5">
    <location>
        <begin position="377"/>
        <end position="394"/>
    </location>
</feature>
<feature type="transmembrane region" description="Helical" evidence="5">
    <location>
        <begin position="227"/>
        <end position="247"/>
    </location>
</feature>
<protein>
    <recommendedName>
        <fullName evidence="6">O-antigen ligase-related domain-containing protein</fullName>
    </recommendedName>
</protein>
<dbReference type="Proteomes" id="UP001415169">
    <property type="component" value="Unassembled WGS sequence"/>
</dbReference>
<keyword evidence="2 5" id="KW-0812">Transmembrane</keyword>
<feature type="transmembrane region" description="Helical" evidence="5">
    <location>
        <begin position="107"/>
        <end position="126"/>
    </location>
</feature>
<comment type="subcellular location">
    <subcellularLocation>
        <location evidence="1">Membrane</location>
        <topology evidence="1">Multi-pass membrane protein</topology>
    </subcellularLocation>
</comment>
<feature type="transmembrane region" description="Helical" evidence="5">
    <location>
        <begin position="203"/>
        <end position="221"/>
    </location>
</feature>
<sequence length="440" mass="47620">MSRGGGWRAFEEPLRNFFGSGRFVNALSLVIVGSAFSTFAIVRVVAWPGLVGALCVMVVLATLSFIARRGRHDSHGLIPVSLLVFVAWCTASVIWSENPGTTVASSLYQLAWAYLAIYLAMVRDTIQVVRVVGDALRFLLAGSLALEVFSGLVASEPVHYLGVSGTIAHLGPIQGIFGSRNALALISVIALVTFFVEWRTRSVTRGRAALSIPLGAISLLLSRSPVAVVVIALVTVATLVLMALRAVKDERRRFTGQVTIAIATAVAALVAWILRDPIIGLLDARSMLNVRHALWIQMWDFTKANPLVGWGWTGIWRGNLFPFSLINQLSGTPEANGLNAYLDVLLQLGWVGVLIFGVMVVLATGRSWLVASNKRSVIHMWTPLVLIALLATSATESVTLVDYGWLLLVICTVNASQNMSWRSALPQAPVPPARYGHYGR</sequence>
<dbReference type="PANTHER" id="PTHR37422:SF13">
    <property type="entry name" value="LIPOPOLYSACCHARIDE BIOSYNTHESIS PROTEIN PA4999-RELATED"/>
    <property type="match status" value="1"/>
</dbReference>
<evidence type="ECO:0000259" key="6">
    <source>
        <dbReference type="Pfam" id="PF04932"/>
    </source>
</evidence>
<dbReference type="InterPro" id="IPR007016">
    <property type="entry name" value="O-antigen_ligase-rel_domated"/>
</dbReference>
<feature type="transmembrane region" description="Helical" evidence="5">
    <location>
        <begin position="138"/>
        <end position="155"/>
    </location>
</feature>
<evidence type="ECO:0000256" key="3">
    <source>
        <dbReference type="ARBA" id="ARBA00022989"/>
    </source>
</evidence>
<keyword evidence="3 5" id="KW-1133">Transmembrane helix</keyword>
<evidence type="ECO:0000256" key="5">
    <source>
        <dbReference type="SAM" id="Phobius"/>
    </source>
</evidence>
<dbReference type="Pfam" id="PF04932">
    <property type="entry name" value="Wzy_C"/>
    <property type="match status" value="1"/>
</dbReference>
<evidence type="ECO:0000313" key="7">
    <source>
        <dbReference type="EMBL" id="GAA4165530.1"/>
    </source>
</evidence>
<feature type="transmembrane region" description="Helical" evidence="5">
    <location>
        <begin position="76"/>
        <end position="95"/>
    </location>
</feature>
<dbReference type="RefSeq" id="WP_344792583.1">
    <property type="nucleotide sequence ID" value="NZ_BAABBV010000002.1"/>
</dbReference>
<accession>A0ABP7ZN94</accession>
<feature type="transmembrane region" description="Helical" evidence="5">
    <location>
        <begin position="175"/>
        <end position="196"/>
    </location>
</feature>
<proteinExistence type="predicted"/>
<feature type="transmembrane region" description="Helical" evidence="5">
    <location>
        <begin position="344"/>
        <end position="365"/>
    </location>
</feature>
<organism evidence="7 8">
    <name type="scientific">Gryllotalpicola daejeonensis</name>
    <dbReference type="NCBI Taxonomy" id="993087"/>
    <lineage>
        <taxon>Bacteria</taxon>
        <taxon>Bacillati</taxon>
        <taxon>Actinomycetota</taxon>
        <taxon>Actinomycetes</taxon>
        <taxon>Micrococcales</taxon>
        <taxon>Microbacteriaceae</taxon>
        <taxon>Gryllotalpicola</taxon>
    </lineage>
</organism>
<feature type="domain" description="O-antigen ligase-related" evidence="6">
    <location>
        <begin position="210"/>
        <end position="356"/>
    </location>
</feature>
<dbReference type="InterPro" id="IPR051533">
    <property type="entry name" value="WaaL-like"/>
</dbReference>
<reference evidence="7" key="1">
    <citation type="journal article" date="2014" name="Int. J. Syst. Evol. Microbiol.">
        <title>Complete genome of a new Firmicutes species belonging to the dominant human colonic microbiota ('Ruminococcus bicirculans') reveals two chromosomes and a selective capacity to utilize plant glucans.</title>
        <authorList>
            <consortium name="NISC Comparative Sequencing Program"/>
            <person name="Wegmann U."/>
            <person name="Louis P."/>
            <person name="Goesmann A."/>
            <person name="Henrissat B."/>
            <person name="Duncan S.H."/>
            <person name="Flint H.J."/>
        </authorList>
    </citation>
    <scope>NUCLEOTIDE SEQUENCE</scope>
    <source>
        <strain evidence="7">JCM 17590</strain>
    </source>
</reference>
<dbReference type="PANTHER" id="PTHR37422">
    <property type="entry name" value="TEICHURONIC ACID BIOSYNTHESIS PROTEIN TUAE"/>
    <property type="match status" value="1"/>
</dbReference>
<evidence type="ECO:0000256" key="4">
    <source>
        <dbReference type="ARBA" id="ARBA00023136"/>
    </source>
</evidence>
<feature type="transmembrane region" description="Helical" evidence="5">
    <location>
        <begin position="254"/>
        <end position="274"/>
    </location>
</feature>